<evidence type="ECO:0000259" key="6">
    <source>
        <dbReference type="PROSITE" id="PS50850"/>
    </source>
</evidence>
<reference evidence="7 8" key="1">
    <citation type="journal article" date="2018" name="IMA Fungus">
        <title>IMA Genome-F 9: Draft genome sequence of Annulohypoxylon stygium, Aspergillus mulundensis, Berkeleyomyces basicola (syn. Thielaviopsis basicola), Ceratocystis smalleyi, two Cercospora beticola strains, Coleophoma cylindrospora, Fusarium fracticaudum, Phialophora cf. hyalina, and Morchella septimelata.</title>
        <authorList>
            <person name="Wingfield B.D."/>
            <person name="Bills G.F."/>
            <person name="Dong Y."/>
            <person name="Huang W."/>
            <person name="Nel W.J."/>
            <person name="Swalarsk-Parry B.S."/>
            <person name="Vaghefi N."/>
            <person name="Wilken P.M."/>
            <person name="An Z."/>
            <person name="de Beer Z.W."/>
            <person name="De Vos L."/>
            <person name="Chen L."/>
            <person name="Duong T.A."/>
            <person name="Gao Y."/>
            <person name="Hammerbacher A."/>
            <person name="Kikkert J.R."/>
            <person name="Li Y."/>
            <person name="Li H."/>
            <person name="Li K."/>
            <person name="Li Q."/>
            <person name="Liu X."/>
            <person name="Ma X."/>
            <person name="Naidoo K."/>
            <person name="Pethybridge S.J."/>
            <person name="Sun J."/>
            <person name="Steenkamp E.T."/>
            <person name="van der Nest M.A."/>
            <person name="van Wyk S."/>
            <person name="Wingfield M.J."/>
            <person name="Xiong C."/>
            <person name="Yue Q."/>
            <person name="Zhang X."/>
        </authorList>
    </citation>
    <scope>NUCLEOTIDE SEQUENCE [LARGE SCALE GENOMIC DNA]</scope>
    <source>
        <strain evidence="7 8">BP6252</strain>
    </source>
</reference>
<keyword evidence="2 5" id="KW-0812">Transmembrane</keyword>
<feature type="transmembrane region" description="Helical" evidence="5">
    <location>
        <begin position="112"/>
        <end position="131"/>
    </location>
</feature>
<dbReference type="InterPro" id="IPR005829">
    <property type="entry name" value="Sugar_transporter_CS"/>
</dbReference>
<comment type="caution">
    <text evidence="7">The sequence shown here is derived from an EMBL/GenBank/DDBJ whole genome shotgun (WGS) entry which is preliminary data.</text>
</comment>
<feature type="transmembrane region" description="Helical" evidence="5">
    <location>
        <begin position="81"/>
        <end position="100"/>
    </location>
</feature>
<dbReference type="EMBL" id="PDLM01000003">
    <property type="protein sequence ID" value="RDW82523.1"/>
    <property type="molecule type" value="Genomic_DNA"/>
</dbReference>
<dbReference type="InterPro" id="IPR011701">
    <property type="entry name" value="MFS"/>
</dbReference>
<gene>
    <name evidence="7" type="ORF">BP6252_03635</name>
</gene>
<evidence type="ECO:0000256" key="3">
    <source>
        <dbReference type="ARBA" id="ARBA00022989"/>
    </source>
</evidence>
<feature type="transmembrane region" description="Helical" evidence="5">
    <location>
        <begin position="380"/>
        <end position="399"/>
    </location>
</feature>
<feature type="transmembrane region" description="Helical" evidence="5">
    <location>
        <begin position="405"/>
        <end position="424"/>
    </location>
</feature>
<proteinExistence type="predicted"/>
<feature type="transmembrane region" description="Helical" evidence="5">
    <location>
        <begin position="355"/>
        <end position="373"/>
    </location>
</feature>
<feature type="transmembrane region" description="Helical" evidence="5">
    <location>
        <begin position="489"/>
        <end position="509"/>
    </location>
</feature>
<dbReference type="PROSITE" id="PS00216">
    <property type="entry name" value="SUGAR_TRANSPORT_1"/>
    <property type="match status" value="1"/>
</dbReference>
<dbReference type="Proteomes" id="UP000256645">
    <property type="component" value="Unassembled WGS sequence"/>
</dbReference>
<dbReference type="Pfam" id="PF07690">
    <property type="entry name" value="MFS_1"/>
    <property type="match status" value="1"/>
</dbReference>
<keyword evidence="8" id="KW-1185">Reference proteome</keyword>
<feature type="transmembrane region" description="Helical" evidence="5">
    <location>
        <begin position="201"/>
        <end position="222"/>
    </location>
</feature>
<dbReference type="InterPro" id="IPR036259">
    <property type="entry name" value="MFS_trans_sf"/>
</dbReference>
<protein>
    <recommendedName>
        <fullName evidence="6">Major facilitator superfamily (MFS) profile domain-containing protein</fullName>
    </recommendedName>
</protein>
<feature type="domain" description="Major facilitator superfamily (MFS) profile" evidence="6">
    <location>
        <begin position="46"/>
        <end position="514"/>
    </location>
</feature>
<dbReference type="GO" id="GO:0016020">
    <property type="term" value="C:membrane"/>
    <property type="evidence" value="ECO:0007669"/>
    <property type="project" value="UniProtKB-SubCell"/>
</dbReference>
<evidence type="ECO:0000256" key="4">
    <source>
        <dbReference type="ARBA" id="ARBA00023136"/>
    </source>
</evidence>
<dbReference type="PANTHER" id="PTHR42718:SF10">
    <property type="entry name" value="TRANSPORTER, PUTATIVE (AFU_ORTHOLOGUE AFUA_8G06760)-RELATED"/>
    <property type="match status" value="1"/>
</dbReference>
<accession>A0A3D8S881</accession>
<feature type="transmembrane region" description="Helical" evidence="5">
    <location>
        <begin position="313"/>
        <end position="335"/>
    </location>
</feature>
<name>A0A3D8S881_9HELO</name>
<feature type="transmembrane region" description="Helical" evidence="5">
    <location>
        <begin position="243"/>
        <end position="268"/>
    </location>
</feature>
<evidence type="ECO:0000256" key="1">
    <source>
        <dbReference type="ARBA" id="ARBA00004141"/>
    </source>
</evidence>
<dbReference type="GO" id="GO:0022857">
    <property type="term" value="F:transmembrane transporter activity"/>
    <property type="evidence" value="ECO:0007669"/>
    <property type="project" value="InterPro"/>
</dbReference>
<comment type="subcellular location">
    <subcellularLocation>
        <location evidence="1">Membrane</location>
        <topology evidence="1">Multi-pass membrane protein</topology>
    </subcellularLocation>
</comment>
<dbReference type="Gene3D" id="1.20.1250.20">
    <property type="entry name" value="MFS general substrate transporter like domains"/>
    <property type="match status" value="2"/>
</dbReference>
<feature type="transmembrane region" description="Helical" evidence="5">
    <location>
        <begin position="46"/>
        <end position="69"/>
    </location>
</feature>
<feature type="transmembrane region" description="Helical" evidence="5">
    <location>
        <begin position="274"/>
        <end position="293"/>
    </location>
</feature>
<sequence>MAPTTTSLEVELQPIQLEPFPSDKETNNTSSEPPFPVLSYSRSSAIILPVAGVNFLNTLGSGILTVALPTIAKDLDLTQEVLLWPAAIYGLTCGCSLLISGAIADVVGRRPVFLLGSLLLASFTLGCGLARTSTEFIAFRGVQGVAISFCLPSGIGIISSSFAPGQRKNIAFACIGGGSPIGYAFGLVLGGIFAESVGWRYGYYLGTICSFLFWGAAIWSLPKDAMHTNGATMWTRMKEEIDWVGAALASTSLALIFYVSAVITGSAARIGDPVNIALLSIGVVLLPTFVFWVGRQEKLGKPAIIPNSLWKNLAFTSVCLTVFFTWAAFNAFGYFASLYFQDVQQQPPIQTSLRFLPTVVAGILTNMVTGLLVKSVSAGTLVAASTLLTAVAYLLMALADIKWPYWYAAFPAIFLSPISSDVLYTTSMLIITSVFPQKTQSLAGGVFNTISQVGNAVGLAVGGVIAATVAASENNVETSTRSLLAGYEATFWACLGTSAFVGLISILGLRKAGKVGMKKD</sequence>
<feature type="transmembrane region" description="Helical" evidence="5">
    <location>
        <begin position="445"/>
        <end position="469"/>
    </location>
</feature>
<evidence type="ECO:0000256" key="2">
    <source>
        <dbReference type="ARBA" id="ARBA00022692"/>
    </source>
</evidence>
<evidence type="ECO:0000313" key="8">
    <source>
        <dbReference type="Proteomes" id="UP000256645"/>
    </source>
</evidence>
<evidence type="ECO:0000256" key="5">
    <source>
        <dbReference type="SAM" id="Phobius"/>
    </source>
</evidence>
<keyword evidence="3 5" id="KW-1133">Transmembrane helix</keyword>
<feature type="transmembrane region" description="Helical" evidence="5">
    <location>
        <begin position="137"/>
        <end position="158"/>
    </location>
</feature>
<dbReference type="SUPFAM" id="SSF103473">
    <property type="entry name" value="MFS general substrate transporter"/>
    <property type="match status" value="1"/>
</dbReference>
<feature type="transmembrane region" description="Helical" evidence="5">
    <location>
        <begin position="170"/>
        <end position="189"/>
    </location>
</feature>
<organism evidence="7 8">
    <name type="scientific">Coleophoma cylindrospora</name>
    <dbReference type="NCBI Taxonomy" id="1849047"/>
    <lineage>
        <taxon>Eukaryota</taxon>
        <taxon>Fungi</taxon>
        <taxon>Dikarya</taxon>
        <taxon>Ascomycota</taxon>
        <taxon>Pezizomycotina</taxon>
        <taxon>Leotiomycetes</taxon>
        <taxon>Helotiales</taxon>
        <taxon>Dermateaceae</taxon>
        <taxon>Coleophoma</taxon>
    </lineage>
</organism>
<dbReference type="PROSITE" id="PS50850">
    <property type="entry name" value="MFS"/>
    <property type="match status" value="1"/>
</dbReference>
<dbReference type="OrthoDB" id="2130629at2759"/>
<evidence type="ECO:0000313" key="7">
    <source>
        <dbReference type="EMBL" id="RDW82523.1"/>
    </source>
</evidence>
<dbReference type="InterPro" id="IPR020846">
    <property type="entry name" value="MFS_dom"/>
</dbReference>
<dbReference type="PANTHER" id="PTHR42718">
    <property type="entry name" value="MAJOR FACILITATOR SUPERFAMILY MULTIDRUG TRANSPORTER MFSC"/>
    <property type="match status" value="1"/>
</dbReference>
<dbReference type="AlphaFoldDB" id="A0A3D8S881"/>
<keyword evidence="4 5" id="KW-0472">Membrane</keyword>